<evidence type="ECO:0000313" key="2">
    <source>
        <dbReference type="Proteomes" id="UP001472677"/>
    </source>
</evidence>
<proteinExistence type="predicted"/>
<evidence type="ECO:0008006" key="3">
    <source>
        <dbReference type="Google" id="ProtNLM"/>
    </source>
</evidence>
<organism evidence="1 2">
    <name type="scientific">Hibiscus sabdariffa</name>
    <name type="common">roselle</name>
    <dbReference type="NCBI Taxonomy" id="183260"/>
    <lineage>
        <taxon>Eukaryota</taxon>
        <taxon>Viridiplantae</taxon>
        <taxon>Streptophyta</taxon>
        <taxon>Embryophyta</taxon>
        <taxon>Tracheophyta</taxon>
        <taxon>Spermatophyta</taxon>
        <taxon>Magnoliopsida</taxon>
        <taxon>eudicotyledons</taxon>
        <taxon>Gunneridae</taxon>
        <taxon>Pentapetalae</taxon>
        <taxon>rosids</taxon>
        <taxon>malvids</taxon>
        <taxon>Malvales</taxon>
        <taxon>Malvaceae</taxon>
        <taxon>Malvoideae</taxon>
        <taxon>Hibiscus</taxon>
    </lineage>
</organism>
<protein>
    <recommendedName>
        <fullName evidence="3">Secreted protein</fullName>
    </recommendedName>
</protein>
<accession>A0ABR2AHS1</accession>
<comment type="caution">
    <text evidence="1">The sequence shown here is derived from an EMBL/GenBank/DDBJ whole genome shotgun (WGS) entry which is preliminary data.</text>
</comment>
<dbReference type="EMBL" id="JBBPBM010000684">
    <property type="protein sequence ID" value="KAK8492849.1"/>
    <property type="molecule type" value="Genomic_DNA"/>
</dbReference>
<dbReference type="Proteomes" id="UP001472677">
    <property type="component" value="Unassembled WGS sequence"/>
</dbReference>
<gene>
    <name evidence="1" type="ORF">V6N12_074496</name>
</gene>
<sequence length="99" mass="11370">MGGSWALQWGDAMLKLDAHFGSWTLVAVVVCLWVSPDERWWEGREMCSGKAINRRVLFELQIYDYGSCLRTSECWLILFCIRNGNPIGNSRLRVCGKLE</sequence>
<reference evidence="1 2" key="1">
    <citation type="journal article" date="2024" name="G3 (Bethesda)">
        <title>Genome assembly of Hibiscus sabdariffa L. provides insights into metabolisms of medicinal natural products.</title>
        <authorList>
            <person name="Kim T."/>
        </authorList>
    </citation>
    <scope>NUCLEOTIDE SEQUENCE [LARGE SCALE GENOMIC DNA]</scope>
    <source>
        <strain evidence="1">TK-2024</strain>
        <tissue evidence="1">Old leaves</tissue>
    </source>
</reference>
<name>A0ABR2AHS1_9ROSI</name>
<keyword evidence="2" id="KW-1185">Reference proteome</keyword>
<evidence type="ECO:0000313" key="1">
    <source>
        <dbReference type="EMBL" id="KAK8492849.1"/>
    </source>
</evidence>